<sequence>MIIATHSGKFHADDVWAVTVLDIVFPGCALVRTRDPERIRAADFAVDVGGIWDPQAGRFDHHQKDFSGARLSGVGYASAGLVWRTHGPRCVTLLAQKHVGHTLAPEEAQQIAWAIDNDLVQYLDMSDTGTARNAPGGYGLSAVVSGFNPTWLDEQEAGGVEAADALRLKQFRRAMEVVADVLVNQVRYRVGSMLALERVRKAPVLEDGRLLVLDNGALPWTGVVRNEMPKVLFVIGYGIADGRYSLNTVPANPDTFEARADLPKEWAGLQGEELAAVTGVADAVFCHNNLFIAVALSYEGALALARQALAAVQR</sequence>
<organism evidence="2 3">
    <name type="scientific">Noviherbaspirillum denitrificans</name>
    <dbReference type="NCBI Taxonomy" id="1968433"/>
    <lineage>
        <taxon>Bacteria</taxon>
        <taxon>Pseudomonadati</taxon>
        <taxon>Pseudomonadota</taxon>
        <taxon>Betaproteobacteria</taxon>
        <taxon>Burkholderiales</taxon>
        <taxon>Oxalobacteraceae</taxon>
        <taxon>Noviherbaspirillum</taxon>
    </lineage>
</organism>
<dbReference type="AlphaFoldDB" id="A0A254THX8"/>
<dbReference type="OrthoDB" id="183622at2"/>
<dbReference type="Pfam" id="PF03690">
    <property type="entry name" value="MYG1_exonuc"/>
    <property type="match status" value="1"/>
</dbReference>
<evidence type="ECO:0000313" key="3">
    <source>
        <dbReference type="Proteomes" id="UP000197535"/>
    </source>
</evidence>
<keyword evidence="2" id="KW-0378">Hydrolase</keyword>
<protein>
    <submittedName>
        <fullName evidence="2">Metal-dependent hydrolase</fullName>
    </submittedName>
</protein>
<reference evidence="2 3" key="1">
    <citation type="submission" date="2016-02" db="EMBL/GenBank/DDBJ databases">
        <authorList>
            <person name="Wen L."/>
            <person name="He K."/>
            <person name="Yang H."/>
        </authorList>
    </citation>
    <scope>NUCLEOTIDE SEQUENCE [LARGE SCALE GENOMIC DNA]</scope>
    <source>
        <strain evidence="2 3">TSA40</strain>
    </source>
</reference>
<keyword evidence="3" id="KW-1185">Reference proteome</keyword>
<dbReference type="RefSeq" id="WP_088708939.1">
    <property type="nucleotide sequence ID" value="NZ_LSTO01000001.1"/>
</dbReference>
<accession>A0A254THX8</accession>
<dbReference type="GO" id="GO:0005737">
    <property type="term" value="C:cytoplasm"/>
    <property type="evidence" value="ECO:0007669"/>
    <property type="project" value="TreeGrafter"/>
</dbReference>
<dbReference type="Proteomes" id="UP000197535">
    <property type="component" value="Unassembled WGS sequence"/>
</dbReference>
<dbReference type="PANTHER" id="PTHR11215">
    <property type="entry name" value="METAL DEPENDENT HYDROLASE - RELATED"/>
    <property type="match status" value="1"/>
</dbReference>
<dbReference type="InterPro" id="IPR003226">
    <property type="entry name" value="MYG1_exonuclease"/>
</dbReference>
<proteinExistence type="inferred from homology"/>
<name>A0A254THX8_9BURK</name>
<gene>
    <name evidence="2" type="ORF">AYR66_24085</name>
</gene>
<dbReference type="EMBL" id="LSTO01000001">
    <property type="protein sequence ID" value="OWW22115.1"/>
    <property type="molecule type" value="Genomic_DNA"/>
</dbReference>
<evidence type="ECO:0000256" key="1">
    <source>
        <dbReference type="ARBA" id="ARBA00010105"/>
    </source>
</evidence>
<evidence type="ECO:0000313" key="2">
    <source>
        <dbReference type="EMBL" id="OWW22115.1"/>
    </source>
</evidence>
<dbReference type="GO" id="GO:0016787">
    <property type="term" value="F:hydrolase activity"/>
    <property type="evidence" value="ECO:0007669"/>
    <property type="project" value="UniProtKB-KW"/>
</dbReference>
<comment type="similarity">
    <text evidence="1">Belongs to the MYG1 family.</text>
</comment>
<dbReference type="PANTHER" id="PTHR11215:SF1">
    <property type="entry name" value="MYG1 EXONUCLEASE"/>
    <property type="match status" value="1"/>
</dbReference>
<comment type="caution">
    <text evidence="2">The sequence shown here is derived from an EMBL/GenBank/DDBJ whole genome shotgun (WGS) entry which is preliminary data.</text>
</comment>